<accession>A0ACC1DIP0</accession>
<dbReference type="Proteomes" id="UP000824533">
    <property type="component" value="Linkage Group LG02"/>
</dbReference>
<reference evidence="1 2" key="1">
    <citation type="journal article" date="2021" name="Front. Genet.">
        <title>Chromosome-Level Genome Assembly Reveals Significant Gene Expansion in the Toll and IMD Signaling Pathways of Dendrolimus kikuchii.</title>
        <authorList>
            <person name="Zhou J."/>
            <person name="Wu P."/>
            <person name="Xiong Z."/>
            <person name="Liu N."/>
            <person name="Zhao N."/>
            <person name="Ji M."/>
            <person name="Qiu Y."/>
            <person name="Yang B."/>
        </authorList>
    </citation>
    <scope>NUCLEOTIDE SEQUENCE [LARGE SCALE GENOMIC DNA]</scope>
    <source>
        <strain evidence="1">Ann1</strain>
    </source>
</reference>
<keyword evidence="2" id="KW-1185">Reference proteome</keyword>
<comment type="caution">
    <text evidence="1">The sequence shown here is derived from an EMBL/GenBank/DDBJ whole genome shotgun (WGS) entry which is preliminary data.</text>
</comment>
<evidence type="ECO:0000313" key="2">
    <source>
        <dbReference type="Proteomes" id="UP000824533"/>
    </source>
</evidence>
<sequence length="200" mass="23211">MWEQCVLPHALLSHALIHTYAPTRIRKSVSTVRRIVNEGLKNDGKFETPGKHRKGRPKKEMDDFNICALRQKIQFFYTVQKEVPTLRKLQVIARTDLDFDCSLEVLRKILKAIGFTYKKCQNNRKALIERSHIAAKREEYLAIINKNRDDEMRATFTLHISSLLKRPSTASHLRYGKTAAITSRRWKKSTTSEDIACIKT</sequence>
<organism evidence="1 2">
    <name type="scientific">Dendrolimus kikuchii</name>
    <dbReference type="NCBI Taxonomy" id="765133"/>
    <lineage>
        <taxon>Eukaryota</taxon>
        <taxon>Metazoa</taxon>
        <taxon>Ecdysozoa</taxon>
        <taxon>Arthropoda</taxon>
        <taxon>Hexapoda</taxon>
        <taxon>Insecta</taxon>
        <taxon>Pterygota</taxon>
        <taxon>Neoptera</taxon>
        <taxon>Endopterygota</taxon>
        <taxon>Lepidoptera</taxon>
        <taxon>Glossata</taxon>
        <taxon>Ditrysia</taxon>
        <taxon>Bombycoidea</taxon>
        <taxon>Lasiocampidae</taxon>
        <taxon>Dendrolimus</taxon>
    </lineage>
</organism>
<proteinExistence type="predicted"/>
<protein>
    <submittedName>
        <fullName evidence="1">Uncharacterized protein</fullName>
    </submittedName>
</protein>
<name>A0ACC1DIP0_9NEOP</name>
<gene>
    <name evidence="1" type="ORF">K1T71_001268</name>
</gene>
<evidence type="ECO:0000313" key="1">
    <source>
        <dbReference type="EMBL" id="KAJ0183292.1"/>
    </source>
</evidence>
<dbReference type="EMBL" id="CM034388">
    <property type="protein sequence ID" value="KAJ0183292.1"/>
    <property type="molecule type" value="Genomic_DNA"/>
</dbReference>